<evidence type="ECO:0000256" key="5">
    <source>
        <dbReference type="ARBA" id="ARBA00023136"/>
    </source>
</evidence>
<keyword evidence="2" id="KW-1003">Cell membrane</keyword>
<feature type="transmembrane region" description="Helical" evidence="6">
    <location>
        <begin position="346"/>
        <end position="364"/>
    </location>
</feature>
<dbReference type="Proteomes" id="UP000016462">
    <property type="component" value="Unassembled WGS sequence"/>
</dbReference>
<feature type="transmembrane region" description="Helical" evidence="6">
    <location>
        <begin position="92"/>
        <end position="121"/>
    </location>
</feature>
<dbReference type="PIRSF" id="PIRSF006060">
    <property type="entry name" value="AA_transporter"/>
    <property type="match status" value="1"/>
</dbReference>
<feature type="transmembrane region" description="Helical" evidence="6">
    <location>
        <begin position="413"/>
        <end position="433"/>
    </location>
</feature>
<dbReference type="OrthoDB" id="9762947at2"/>
<dbReference type="GO" id="GO:0022857">
    <property type="term" value="F:transmembrane transporter activity"/>
    <property type="evidence" value="ECO:0007669"/>
    <property type="project" value="InterPro"/>
</dbReference>
<name>U1LRI7_9MICO</name>
<comment type="caution">
    <text evidence="7">The sequence shown here is derived from an EMBL/GenBank/DDBJ whole genome shotgun (WGS) entry which is preliminary data.</text>
</comment>
<protein>
    <recommendedName>
        <fullName evidence="9">Amino acid permease</fullName>
    </recommendedName>
</protein>
<feature type="transmembrane region" description="Helical" evidence="6">
    <location>
        <begin position="292"/>
        <end position="325"/>
    </location>
</feature>
<accession>U1LRI7</accession>
<dbReference type="InterPro" id="IPR002293">
    <property type="entry name" value="AA/rel_permease1"/>
</dbReference>
<keyword evidence="8" id="KW-1185">Reference proteome</keyword>
<evidence type="ECO:0000256" key="6">
    <source>
        <dbReference type="SAM" id="Phobius"/>
    </source>
</evidence>
<comment type="subcellular location">
    <subcellularLocation>
        <location evidence="1">Cell membrane</location>
        <topology evidence="1">Multi-pass membrane protein</topology>
    </subcellularLocation>
</comment>
<evidence type="ECO:0000256" key="1">
    <source>
        <dbReference type="ARBA" id="ARBA00004651"/>
    </source>
</evidence>
<dbReference type="AlphaFoldDB" id="U1LRI7"/>
<dbReference type="EMBL" id="ASHR01000010">
    <property type="protein sequence ID" value="ERG65109.1"/>
    <property type="molecule type" value="Genomic_DNA"/>
</dbReference>
<evidence type="ECO:0000256" key="3">
    <source>
        <dbReference type="ARBA" id="ARBA00022692"/>
    </source>
</evidence>
<feature type="transmembrane region" description="Helical" evidence="6">
    <location>
        <begin position="51"/>
        <end position="71"/>
    </location>
</feature>
<feature type="transmembrane region" description="Helical" evidence="6">
    <location>
        <begin position="141"/>
        <end position="160"/>
    </location>
</feature>
<proteinExistence type="predicted"/>
<feature type="transmembrane region" description="Helical" evidence="6">
    <location>
        <begin position="248"/>
        <end position="272"/>
    </location>
</feature>
<evidence type="ECO:0008006" key="9">
    <source>
        <dbReference type="Google" id="ProtNLM"/>
    </source>
</evidence>
<reference evidence="7 8" key="1">
    <citation type="journal article" date="2013" name="Genome Announc.">
        <title>First draft genome sequence from a member of the genus agrococcus, isolated from modern microbialites.</title>
        <authorList>
            <person name="White R.A.III."/>
            <person name="Grassa C.J."/>
            <person name="Suttle C.A."/>
        </authorList>
    </citation>
    <scope>NUCLEOTIDE SEQUENCE [LARGE SCALE GENOMIC DNA]</scope>
    <source>
        <strain evidence="7 8">RW1</strain>
    </source>
</reference>
<sequence length="480" mass="50441">MSTDSFVPTATLKRTLQPRWVFAIALGSAVGWGAFILPFDWLAAGGLGGTLLGFLIGGALIAVIAMSYGAVIRALPVTGGGVAFALASLGRVHAFVAGWCLTLGYAGIVALNASAMSLVFRMAMPDLMMQLKLYSVAGWDIYLPEVIVSVLFLLIFAWINARGVALSGRLQFLACVIMLLAVTAIMIAAGAYFMTGATPIPPAFPADVSPVAAIATIVAFAPWAYVGFDNVPQTAGEFNFSPRKALALLLWGVVAATFIYMAMTVATAIAVGDQPELYADTAWPPAVAITGIAGPIGMILMLIAVSMGVLTGLNGFYVSTSRVLLTMGRAKMLPRAFAALHPRHGTPVVGIAFTLLICVVTPWFGRAALLWIVDMTSFGITVAYFYTCYCAFQLGRSGRLPGMTSQQASSAGLQATGLIGCAFAVIFMLLLLVPGSPGALGAPSLIALGAWIVMGVVFFLARRKSYLSTSDEELHRSVFH</sequence>
<keyword evidence="3 6" id="KW-0812">Transmembrane</keyword>
<feature type="transmembrane region" description="Helical" evidence="6">
    <location>
        <begin position="370"/>
        <end position="392"/>
    </location>
</feature>
<feature type="transmembrane region" description="Helical" evidence="6">
    <location>
        <begin position="172"/>
        <end position="193"/>
    </location>
</feature>
<gene>
    <name evidence="7" type="ORF">L332_11750</name>
</gene>
<evidence type="ECO:0000256" key="2">
    <source>
        <dbReference type="ARBA" id="ARBA00022475"/>
    </source>
</evidence>
<dbReference type="GO" id="GO:0005886">
    <property type="term" value="C:plasma membrane"/>
    <property type="evidence" value="ECO:0007669"/>
    <property type="project" value="UniProtKB-SubCell"/>
</dbReference>
<evidence type="ECO:0000313" key="7">
    <source>
        <dbReference type="EMBL" id="ERG65109.1"/>
    </source>
</evidence>
<keyword evidence="4 6" id="KW-1133">Transmembrane helix</keyword>
<evidence type="ECO:0000313" key="8">
    <source>
        <dbReference type="Proteomes" id="UP000016462"/>
    </source>
</evidence>
<dbReference type="PANTHER" id="PTHR42770">
    <property type="entry name" value="AMINO ACID TRANSPORTER-RELATED"/>
    <property type="match status" value="1"/>
</dbReference>
<dbReference type="RefSeq" id="WP_021009709.1">
    <property type="nucleotide sequence ID" value="NZ_ASHR01000010.1"/>
</dbReference>
<organism evidence="7 8">
    <name type="scientific">Agrococcus pavilionensis RW1</name>
    <dbReference type="NCBI Taxonomy" id="1330458"/>
    <lineage>
        <taxon>Bacteria</taxon>
        <taxon>Bacillati</taxon>
        <taxon>Actinomycetota</taxon>
        <taxon>Actinomycetes</taxon>
        <taxon>Micrococcales</taxon>
        <taxon>Microbacteriaceae</taxon>
        <taxon>Agrococcus</taxon>
    </lineage>
</organism>
<dbReference type="Pfam" id="PF13520">
    <property type="entry name" value="AA_permease_2"/>
    <property type="match status" value="1"/>
</dbReference>
<keyword evidence="5 6" id="KW-0472">Membrane</keyword>
<dbReference type="InterPro" id="IPR050367">
    <property type="entry name" value="APC_superfamily"/>
</dbReference>
<dbReference type="PANTHER" id="PTHR42770:SF7">
    <property type="entry name" value="MEMBRANE PROTEIN"/>
    <property type="match status" value="1"/>
</dbReference>
<feature type="transmembrane region" description="Helical" evidence="6">
    <location>
        <begin position="208"/>
        <end position="228"/>
    </location>
</feature>
<feature type="transmembrane region" description="Helical" evidence="6">
    <location>
        <begin position="20"/>
        <end position="39"/>
    </location>
</feature>
<feature type="transmembrane region" description="Helical" evidence="6">
    <location>
        <begin position="439"/>
        <end position="461"/>
    </location>
</feature>
<evidence type="ECO:0000256" key="4">
    <source>
        <dbReference type="ARBA" id="ARBA00022989"/>
    </source>
</evidence>
<dbReference type="Gene3D" id="1.20.1740.10">
    <property type="entry name" value="Amino acid/polyamine transporter I"/>
    <property type="match status" value="1"/>
</dbReference>